<gene>
    <name evidence="16 17" type="primary">coaX</name>
    <name evidence="17" type="ORF">GCM10011365_11270</name>
</gene>
<reference evidence="17" key="2">
    <citation type="submission" date="2020-09" db="EMBL/GenBank/DDBJ databases">
        <authorList>
            <person name="Sun Q."/>
            <person name="Zhou Y."/>
        </authorList>
    </citation>
    <scope>NUCLEOTIDE SEQUENCE</scope>
    <source>
        <strain evidence="17">CGMCC 1.12181</strain>
    </source>
</reference>
<evidence type="ECO:0000256" key="6">
    <source>
        <dbReference type="ARBA" id="ARBA00012102"/>
    </source>
</evidence>
<keyword evidence="16" id="KW-0479">Metal-binding</keyword>
<dbReference type="GO" id="GO:0015937">
    <property type="term" value="P:coenzyme A biosynthetic process"/>
    <property type="evidence" value="ECO:0007669"/>
    <property type="project" value="UniProtKB-UniRule"/>
</dbReference>
<evidence type="ECO:0000256" key="13">
    <source>
        <dbReference type="ARBA" id="ARBA00022993"/>
    </source>
</evidence>
<comment type="function">
    <text evidence="16">Catalyzes the phosphorylation of pantothenate (Pan), the first step in CoA biosynthesis.</text>
</comment>
<feature type="active site" description="Proton acceptor" evidence="16">
    <location>
        <position position="114"/>
    </location>
</feature>
<dbReference type="HAMAP" id="MF_01274">
    <property type="entry name" value="Pantothen_kinase_3"/>
    <property type="match status" value="1"/>
</dbReference>
<evidence type="ECO:0000256" key="12">
    <source>
        <dbReference type="ARBA" id="ARBA00022958"/>
    </source>
</evidence>
<dbReference type="GO" id="GO:0005737">
    <property type="term" value="C:cytoplasm"/>
    <property type="evidence" value="ECO:0007669"/>
    <property type="project" value="UniProtKB-SubCell"/>
</dbReference>
<keyword evidence="9 16" id="KW-0547">Nucleotide-binding</keyword>
<evidence type="ECO:0000313" key="18">
    <source>
        <dbReference type="Proteomes" id="UP000605253"/>
    </source>
</evidence>
<evidence type="ECO:0000256" key="2">
    <source>
        <dbReference type="ARBA" id="ARBA00001958"/>
    </source>
</evidence>
<dbReference type="GO" id="GO:0046872">
    <property type="term" value="F:metal ion binding"/>
    <property type="evidence" value="ECO:0007669"/>
    <property type="project" value="UniProtKB-KW"/>
</dbReference>
<protein>
    <recommendedName>
        <fullName evidence="15 16">Type III pantothenate kinase</fullName>
        <ecNumber evidence="6 16">2.7.1.33</ecNumber>
    </recommendedName>
    <alternativeName>
        <fullName evidence="16">PanK-III</fullName>
    </alternativeName>
    <alternativeName>
        <fullName evidence="16">Pantothenic acid kinase</fullName>
    </alternativeName>
</protein>
<comment type="subunit">
    <text evidence="5 16">Homodimer.</text>
</comment>
<dbReference type="PANTHER" id="PTHR34265:SF1">
    <property type="entry name" value="TYPE III PANTOTHENATE KINASE"/>
    <property type="match status" value="1"/>
</dbReference>
<comment type="caution">
    <text evidence="17">The sequence shown here is derived from an EMBL/GenBank/DDBJ whole genome shotgun (WGS) entry which is preliminary data.</text>
</comment>
<comment type="pathway">
    <text evidence="4 16">Cofactor biosynthesis; coenzyme A biosynthesis; CoA from (R)-pantothenate: step 1/5.</text>
</comment>
<evidence type="ECO:0000256" key="3">
    <source>
        <dbReference type="ARBA" id="ARBA00004496"/>
    </source>
</evidence>
<dbReference type="InterPro" id="IPR004619">
    <property type="entry name" value="Type_III_PanK"/>
</dbReference>
<feature type="binding site" evidence="16">
    <location>
        <begin position="112"/>
        <end position="115"/>
    </location>
    <ligand>
        <name>substrate</name>
    </ligand>
</feature>
<keyword evidence="12 16" id="KW-0630">Potassium</keyword>
<dbReference type="GO" id="GO:0004594">
    <property type="term" value="F:pantothenate kinase activity"/>
    <property type="evidence" value="ECO:0007669"/>
    <property type="project" value="UniProtKB-UniRule"/>
</dbReference>
<dbReference type="InterPro" id="IPR043129">
    <property type="entry name" value="ATPase_NBD"/>
</dbReference>
<comment type="cofactor">
    <cofactor evidence="2">
        <name>K(+)</name>
        <dbReference type="ChEBI" id="CHEBI:29103"/>
    </cofactor>
</comment>
<comment type="catalytic activity">
    <reaction evidence="1 16">
        <text>(R)-pantothenate + ATP = (R)-4'-phosphopantothenate + ADP + H(+)</text>
        <dbReference type="Rhea" id="RHEA:16373"/>
        <dbReference type="ChEBI" id="CHEBI:10986"/>
        <dbReference type="ChEBI" id="CHEBI:15378"/>
        <dbReference type="ChEBI" id="CHEBI:29032"/>
        <dbReference type="ChEBI" id="CHEBI:30616"/>
        <dbReference type="ChEBI" id="CHEBI:456216"/>
        <dbReference type="EC" id="2.7.1.33"/>
    </reaction>
</comment>
<dbReference type="SUPFAM" id="SSF53067">
    <property type="entry name" value="Actin-like ATPase domain"/>
    <property type="match status" value="2"/>
</dbReference>
<dbReference type="NCBIfam" id="NF009855">
    <property type="entry name" value="PRK13321.1"/>
    <property type="match status" value="1"/>
</dbReference>
<reference evidence="17" key="1">
    <citation type="journal article" date="2014" name="Int. J. Syst. Evol. Microbiol.">
        <title>Complete genome sequence of Corynebacterium casei LMG S-19264T (=DSM 44701T), isolated from a smear-ripened cheese.</title>
        <authorList>
            <consortium name="US DOE Joint Genome Institute (JGI-PGF)"/>
            <person name="Walter F."/>
            <person name="Albersmeier A."/>
            <person name="Kalinowski J."/>
            <person name="Ruckert C."/>
        </authorList>
    </citation>
    <scope>NUCLEOTIDE SEQUENCE</scope>
    <source>
        <strain evidence="17">CGMCC 1.12181</strain>
    </source>
</reference>
<name>A0A917CKK4_9GAMM</name>
<evidence type="ECO:0000256" key="9">
    <source>
        <dbReference type="ARBA" id="ARBA00022741"/>
    </source>
</evidence>
<evidence type="ECO:0000256" key="10">
    <source>
        <dbReference type="ARBA" id="ARBA00022777"/>
    </source>
</evidence>
<dbReference type="Proteomes" id="UP000605253">
    <property type="component" value="Unassembled WGS sequence"/>
</dbReference>
<dbReference type="AlphaFoldDB" id="A0A917CKK4"/>
<evidence type="ECO:0000256" key="16">
    <source>
        <dbReference type="HAMAP-Rule" id="MF_01274"/>
    </source>
</evidence>
<evidence type="ECO:0000256" key="15">
    <source>
        <dbReference type="ARBA" id="ARBA00040883"/>
    </source>
</evidence>
<dbReference type="PANTHER" id="PTHR34265">
    <property type="entry name" value="TYPE III PANTOTHENATE KINASE"/>
    <property type="match status" value="1"/>
</dbReference>
<evidence type="ECO:0000256" key="11">
    <source>
        <dbReference type="ARBA" id="ARBA00022840"/>
    </source>
</evidence>
<comment type="subcellular location">
    <subcellularLocation>
        <location evidence="3 16">Cytoplasm</location>
    </subcellularLocation>
</comment>
<proteinExistence type="inferred from homology"/>
<evidence type="ECO:0000313" key="17">
    <source>
        <dbReference type="EMBL" id="GGF91793.1"/>
    </source>
</evidence>
<dbReference type="EMBL" id="BMEO01000004">
    <property type="protein sequence ID" value="GGF91793.1"/>
    <property type="molecule type" value="Genomic_DNA"/>
</dbReference>
<organism evidence="17 18">
    <name type="scientific">Marinicella pacifica</name>
    <dbReference type="NCBI Taxonomy" id="1171543"/>
    <lineage>
        <taxon>Bacteria</taxon>
        <taxon>Pseudomonadati</taxon>
        <taxon>Pseudomonadota</taxon>
        <taxon>Gammaproteobacteria</taxon>
        <taxon>Lysobacterales</taxon>
        <taxon>Marinicellaceae</taxon>
        <taxon>Marinicella</taxon>
    </lineage>
</organism>
<comment type="similarity">
    <text evidence="14 16">Belongs to the type III pantothenate kinase family.</text>
</comment>
<keyword evidence="10 16" id="KW-0418">Kinase</keyword>
<comment type="cofactor">
    <cofactor evidence="16">
        <name>NH4(+)</name>
        <dbReference type="ChEBI" id="CHEBI:28938"/>
    </cofactor>
    <cofactor evidence="16">
        <name>K(+)</name>
        <dbReference type="ChEBI" id="CHEBI:29103"/>
    </cofactor>
    <text evidence="16">A monovalent cation. Ammonium or potassium.</text>
</comment>
<dbReference type="GO" id="GO:0005524">
    <property type="term" value="F:ATP binding"/>
    <property type="evidence" value="ECO:0007669"/>
    <property type="project" value="UniProtKB-UniRule"/>
</dbReference>
<evidence type="ECO:0000256" key="8">
    <source>
        <dbReference type="ARBA" id="ARBA00022679"/>
    </source>
</evidence>
<dbReference type="Gene3D" id="3.30.420.40">
    <property type="match status" value="2"/>
</dbReference>
<feature type="binding site" evidence="16">
    <location>
        <begin position="11"/>
        <end position="18"/>
    </location>
    <ligand>
        <name>ATP</name>
        <dbReference type="ChEBI" id="CHEBI:30616"/>
    </ligand>
</feature>
<sequence length="261" mass="27960">MGDERMILCLDVGNSHMHGGVFDADSLIIQFRMASKSGASSDEFGLFLRSALRENGVNPNTINAVSLCSVVPEVLYSIKSACQKYMKLEPFVLQAGVKTGLQIGYQNPQEVGTDRIAGAMAAAYLFSDQNLIIIDLGTAITFCAVSAQKQYLGGVIMPGLKMAMQALAGGASKLGTVEITQPQKTLGRNTVHSIQSGLFYGVEGAIKHIIERLTDELFKSQPPTVIATGGFAAMFSDGQLFNHTVPDLVLKGLSLAYRLNH</sequence>
<keyword evidence="11 16" id="KW-0067">ATP-binding</keyword>
<feature type="binding site" evidence="16">
    <location>
        <position position="135"/>
    </location>
    <ligand>
        <name>K(+)</name>
        <dbReference type="ChEBI" id="CHEBI:29103"/>
    </ligand>
</feature>
<evidence type="ECO:0000256" key="14">
    <source>
        <dbReference type="ARBA" id="ARBA00038036"/>
    </source>
</evidence>
<feature type="binding site" evidence="16">
    <location>
        <position position="105"/>
    </location>
    <ligand>
        <name>substrate</name>
    </ligand>
</feature>
<keyword evidence="18" id="KW-1185">Reference proteome</keyword>
<evidence type="ECO:0000256" key="1">
    <source>
        <dbReference type="ARBA" id="ARBA00001206"/>
    </source>
</evidence>
<evidence type="ECO:0000256" key="4">
    <source>
        <dbReference type="ARBA" id="ARBA00005225"/>
    </source>
</evidence>
<dbReference type="NCBIfam" id="TIGR00671">
    <property type="entry name" value="baf"/>
    <property type="match status" value="1"/>
</dbReference>
<dbReference type="Pfam" id="PF03309">
    <property type="entry name" value="Pan_kinase"/>
    <property type="match status" value="1"/>
</dbReference>
<evidence type="ECO:0000256" key="7">
    <source>
        <dbReference type="ARBA" id="ARBA00022490"/>
    </source>
</evidence>
<dbReference type="EC" id="2.7.1.33" evidence="6 16"/>
<keyword evidence="13 16" id="KW-0173">Coenzyme A biosynthesis</keyword>
<keyword evidence="8 16" id="KW-0808">Transferase</keyword>
<feature type="binding site" evidence="16">
    <location>
        <position position="138"/>
    </location>
    <ligand>
        <name>ATP</name>
        <dbReference type="ChEBI" id="CHEBI:30616"/>
    </ligand>
</feature>
<keyword evidence="7 16" id="KW-0963">Cytoplasm</keyword>
<feature type="binding site" evidence="16">
    <location>
        <position position="190"/>
    </location>
    <ligand>
        <name>substrate</name>
    </ligand>
</feature>
<accession>A0A917CKK4</accession>
<dbReference type="CDD" id="cd24015">
    <property type="entry name" value="ASKHA_NBD_PanK-III"/>
    <property type="match status" value="1"/>
</dbReference>
<evidence type="ECO:0000256" key="5">
    <source>
        <dbReference type="ARBA" id="ARBA00011738"/>
    </source>
</evidence>